<name>A0ABT8WFF3_9FLAO</name>
<dbReference type="EMBL" id="JAUOEK010000177">
    <property type="protein sequence ID" value="MDO5971890.1"/>
    <property type="molecule type" value="Genomic_DNA"/>
</dbReference>
<reference evidence="1" key="1">
    <citation type="submission" date="2023-07" db="EMBL/GenBank/DDBJ databases">
        <title>Two novel species in the genus Flavivirga.</title>
        <authorList>
            <person name="Kwon K."/>
        </authorList>
    </citation>
    <scope>NUCLEOTIDE SEQUENCE</scope>
    <source>
        <strain evidence="1">KCTC 52353</strain>
    </source>
</reference>
<proteinExistence type="predicted"/>
<evidence type="ECO:0000313" key="1">
    <source>
        <dbReference type="EMBL" id="MDO5971890.1"/>
    </source>
</evidence>
<accession>A0ABT8WFF3</accession>
<gene>
    <name evidence="1" type="ORF">Q4Q35_18975</name>
</gene>
<sequence>MKNLKYEILREVKLVLRQTAVSNNKKNELIKMNFKIFPILVLAISFTISCSNKNSKKAINTSQIKSDSISILKKTLDRKSNDDNDTLSENLKERKIKHFNFTDDYDKILKYFVLPDYDTTKTQIIKQNSALLISPTDKQINYLKQKNGEDTFYIVADDNNYYMSNIITLLDSFNIKRCNAKKRSLTFMGLIEDYGMHLDSIQQNSDSIYWSVILFNKKGNPIFLDMIDPDIEKLKYYMKE</sequence>
<keyword evidence="2" id="KW-1185">Reference proteome</keyword>
<protein>
    <recommendedName>
        <fullName evidence="3">Lipoprotein</fullName>
    </recommendedName>
</protein>
<evidence type="ECO:0008006" key="3">
    <source>
        <dbReference type="Google" id="ProtNLM"/>
    </source>
</evidence>
<comment type="caution">
    <text evidence="1">The sequence shown here is derived from an EMBL/GenBank/DDBJ whole genome shotgun (WGS) entry which is preliminary data.</text>
</comment>
<evidence type="ECO:0000313" key="2">
    <source>
        <dbReference type="Proteomes" id="UP001176883"/>
    </source>
</evidence>
<dbReference type="Proteomes" id="UP001176883">
    <property type="component" value="Unassembled WGS sequence"/>
</dbReference>
<organism evidence="1 2">
    <name type="scientific">Flavivirga aquimarina</name>
    <dbReference type="NCBI Taxonomy" id="2027862"/>
    <lineage>
        <taxon>Bacteria</taxon>
        <taxon>Pseudomonadati</taxon>
        <taxon>Bacteroidota</taxon>
        <taxon>Flavobacteriia</taxon>
        <taxon>Flavobacteriales</taxon>
        <taxon>Flavobacteriaceae</taxon>
        <taxon>Flavivirga</taxon>
    </lineage>
</organism>
<dbReference type="RefSeq" id="WP_303279606.1">
    <property type="nucleotide sequence ID" value="NZ_JAUOEK010000177.1"/>
</dbReference>